<dbReference type="PRINTS" id="PR00032">
    <property type="entry name" value="HTHARAC"/>
</dbReference>
<dbReference type="InterPro" id="IPR020449">
    <property type="entry name" value="Tscrpt_reg_AraC-type_HTH"/>
</dbReference>
<keyword evidence="6" id="KW-1185">Reference proteome</keyword>
<protein>
    <submittedName>
        <fullName evidence="5">Helix-turn-helix transcriptional regulator</fullName>
    </submittedName>
</protein>
<reference evidence="6" key="1">
    <citation type="journal article" date="2021" name="Syst. Appl. Microbiol.">
        <title>Roseomonas hellenica sp. nov., isolated from roots of wild-growing Alkanna tinctoria.</title>
        <authorList>
            <person name="Rat A."/>
            <person name="Naranjo H.D."/>
            <person name="Lebbe L."/>
            <person name="Cnockaert M."/>
            <person name="Krigas N."/>
            <person name="Grigoriadou K."/>
            <person name="Maloupa E."/>
            <person name="Willems A."/>
        </authorList>
    </citation>
    <scope>NUCLEOTIDE SEQUENCE [LARGE SCALE GENOMIC DNA]</scope>
    <source>
        <strain evidence="6">LMG 31159</strain>
    </source>
</reference>
<dbReference type="PROSITE" id="PS01124">
    <property type="entry name" value="HTH_ARAC_FAMILY_2"/>
    <property type="match status" value="1"/>
</dbReference>
<keyword evidence="3" id="KW-0804">Transcription</keyword>
<dbReference type="Gene3D" id="1.10.10.60">
    <property type="entry name" value="Homeodomain-like"/>
    <property type="match status" value="1"/>
</dbReference>
<dbReference type="RefSeq" id="WP_211868090.1">
    <property type="nucleotide sequence ID" value="NZ_JAAEDI010000008.1"/>
</dbReference>
<dbReference type="InterPro" id="IPR053142">
    <property type="entry name" value="PchR_regulatory_protein"/>
</dbReference>
<evidence type="ECO:0000256" key="1">
    <source>
        <dbReference type="ARBA" id="ARBA00023015"/>
    </source>
</evidence>
<comment type="caution">
    <text evidence="5">The sequence shown here is derived from an EMBL/GenBank/DDBJ whole genome shotgun (WGS) entry which is preliminary data.</text>
</comment>
<dbReference type="InterPro" id="IPR018060">
    <property type="entry name" value="HTH_AraC"/>
</dbReference>
<evidence type="ECO:0000256" key="2">
    <source>
        <dbReference type="ARBA" id="ARBA00023125"/>
    </source>
</evidence>
<dbReference type="PANTHER" id="PTHR47893">
    <property type="entry name" value="REGULATORY PROTEIN PCHR"/>
    <property type="match status" value="1"/>
</dbReference>
<dbReference type="Pfam" id="PF12833">
    <property type="entry name" value="HTH_18"/>
    <property type="match status" value="1"/>
</dbReference>
<evidence type="ECO:0000313" key="6">
    <source>
        <dbReference type="Proteomes" id="UP000698752"/>
    </source>
</evidence>
<proteinExistence type="predicted"/>
<organism evidence="5 6">
    <name type="scientific">Neoroseomonas terrae</name>
    <dbReference type="NCBI Taxonomy" id="424799"/>
    <lineage>
        <taxon>Bacteria</taxon>
        <taxon>Pseudomonadati</taxon>
        <taxon>Pseudomonadota</taxon>
        <taxon>Alphaproteobacteria</taxon>
        <taxon>Acetobacterales</taxon>
        <taxon>Acetobacteraceae</taxon>
        <taxon>Neoroseomonas</taxon>
    </lineage>
</organism>
<gene>
    <name evidence="5" type="ORF">GXW78_09150</name>
</gene>
<accession>A0ABS5EFM4</accession>
<name>A0ABS5EFM4_9PROT</name>
<dbReference type="Proteomes" id="UP000698752">
    <property type="component" value="Unassembled WGS sequence"/>
</dbReference>
<dbReference type="SMART" id="SM00342">
    <property type="entry name" value="HTH_ARAC"/>
    <property type="match status" value="1"/>
</dbReference>
<feature type="domain" description="HTH araC/xylS-type" evidence="4">
    <location>
        <begin position="237"/>
        <end position="335"/>
    </location>
</feature>
<evidence type="ECO:0000313" key="5">
    <source>
        <dbReference type="EMBL" id="MBR0649828.1"/>
    </source>
</evidence>
<dbReference type="InterPro" id="IPR009057">
    <property type="entry name" value="Homeodomain-like_sf"/>
</dbReference>
<keyword evidence="1" id="KW-0805">Transcription regulation</keyword>
<evidence type="ECO:0000259" key="4">
    <source>
        <dbReference type="PROSITE" id="PS01124"/>
    </source>
</evidence>
<sequence length="339" mass="37109">MSNHRPDLSALTIEERGLRHAQPAELSADARAEIENRLRGSEVLAGQCRRLCIRPGFYLGLYDITVIEGSPEAGEVPAGLTTTVLLEGAGQSWVHLPAEPAAARPLTYAGGMTYFCFSDGPVLGRTRLPPHSRFRAVELRMEPDFLAEIGLLEPLRATDAEHPLCHVALDVAWVGLLRTPERLAMLAATASRMTDIAVAGDLALEGAALDMLFIAAELIRTPPDQRSVPERELEPLREARRLILSSPAEPWTIATLARRAGIGEKRLKAGFRARFNTSVNAFLQEVRLERAYRMMTQQGASVTEAALAVGYANPSHFAEMFRRRYGLTPSAAIRAVRAP</sequence>
<keyword evidence="2" id="KW-0238">DNA-binding</keyword>
<evidence type="ECO:0000256" key="3">
    <source>
        <dbReference type="ARBA" id="ARBA00023163"/>
    </source>
</evidence>
<dbReference type="EMBL" id="JAAEDI010000008">
    <property type="protein sequence ID" value="MBR0649828.1"/>
    <property type="molecule type" value="Genomic_DNA"/>
</dbReference>
<dbReference type="PANTHER" id="PTHR47893:SF1">
    <property type="entry name" value="REGULATORY PROTEIN PCHR"/>
    <property type="match status" value="1"/>
</dbReference>
<dbReference type="SUPFAM" id="SSF46689">
    <property type="entry name" value="Homeodomain-like"/>
    <property type="match status" value="2"/>
</dbReference>